<dbReference type="RefSeq" id="WP_140997759.1">
    <property type="nucleotide sequence ID" value="NZ_VDCZ01000006.1"/>
</dbReference>
<evidence type="ECO:0000313" key="2">
    <source>
        <dbReference type="EMBL" id="MVO09378.1"/>
    </source>
</evidence>
<name>A0A6I4IIC4_9FLAO</name>
<comment type="caution">
    <text evidence="2">The sequence shown here is derived from an EMBL/GenBank/DDBJ whole genome shotgun (WGS) entry which is preliminary data.</text>
</comment>
<evidence type="ECO:0008006" key="4">
    <source>
        <dbReference type="Google" id="ProtNLM"/>
    </source>
</evidence>
<evidence type="ECO:0000313" key="3">
    <source>
        <dbReference type="Proteomes" id="UP000431264"/>
    </source>
</evidence>
<dbReference type="AlphaFoldDB" id="A0A6I4IIC4"/>
<feature type="signal peptide" evidence="1">
    <location>
        <begin position="1"/>
        <end position="19"/>
    </location>
</feature>
<reference evidence="3" key="1">
    <citation type="submission" date="2019-05" db="EMBL/GenBank/DDBJ databases">
        <title>Flavobacterium profundi sp. nov., isolated from a deep-sea seamount.</title>
        <authorList>
            <person name="Zhang D.-C."/>
        </authorList>
    </citation>
    <scope>NUCLEOTIDE SEQUENCE [LARGE SCALE GENOMIC DNA]</scope>
    <source>
        <strain evidence="3">TP390</strain>
    </source>
</reference>
<keyword evidence="3" id="KW-1185">Reference proteome</keyword>
<keyword evidence="1" id="KW-0732">Signal</keyword>
<dbReference type="EMBL" id="WQLW01000006">
    <property type="protein sequence ID" value="MVO09378.1"/>
    <property type="molecule type" value="Genomic_DNA"/>
</dbReference>
<feature type="chain" id="PRO_5026180812" description="DUF4468 domain-containing protein" evidence="1">
    <location>
        <begin position="20"/>
        <end position="198"/>
    </location>
</feature>
<dbReference type="OrthoDB" id="1117699at2"/>
<sequence length="198" mass="22810">MKPIAIVISAFLLMQGVFAQEREAKILFLDSTSIKGYGEIKKDKIYFRVDQKSESTEWDSEMVSGIVFEGYGFSEEYEYVSIKNKKKPVLMEVIERGNLNLYKDNFYGMKVGIGFTVGSNGVSAGPVGKYDYSESYYVKRVNEDVAINLADRFKKMAPEYFSDCPTLIEKIKNKELDVDTIPDIVFYYNDYCNDYFEK</sequence>
<proteinExistence type="predicted"/>
<protein>
    <recommendedName>
        <fullName evidence="4">DUF4468 domain-containing protein</fullName>
    </recommendedName>
</protein>
<evidence type="ECO:0000256" key="1">
    <source>
        <dbReference type="SAM" id="SignalP"/>
    </source>
</evidence>
<organism evidence="2 3">
    <name type="scientific">Flavobacterium profundi</name>
    <dbReference type="NCBI Taxonomy" id="1774945"/>
    <lineage>
        <taxon>Bacteria</taxon>
        <taxon>Pseudomonadati</taxon>
        <taxon>Bacteroidota</taxon>
        <taxon>Flavobacteriia</taxon>
        <taxon>Flavobacteriales</taxon>
        <taxon>Flavobacteriaceae</taxon>
        <taxon>Flavobacterium</taxon>
    </lineage>
</organism>
<accession>A0A6I4IIC4</accession>
<gene>
    <name evidence="2" type="ORF">GOQ30_09430</name>
</gene>
<dbReference type="Proteomes" id="UP000431264">
    <property type="component" value="Unassembled WGS sequence"/>
</dbReference>